<dbReference type="PANTHER" id="PTHR35891:SF2">
    <property type="entry name" value="THIOL:DISULFIDE INTERCHANGE PROTEIN DSBA"/>
    <property type="match status" value="1"/>
</dbReference>
<evidence type="ECO:0000313" key="14">
    <source>
        <dbReference type="Proteomes" id="UP000051634"/>
    </source>
</evidence>
<keyword evidence="6" id="KW-0676">Redox-active center</keyword>
<accession>A0A0T5YVN7</accession>
<evidence type="ECO:0000256" key="1">
    <source>
        <dbReference type="ARBA" id="ARBA00004418"/>
    </source>
</evidence>
<proteinExistence type="inferred from homology"/>
<evidence type="ECO:0000256" key="4">
    <source>
        <dbReference type="ARBA" id="ARBA00022764"/>
    </source>
</evidence>
<dbReference type="PATRIC" id="fig|54398.3.peg.1340"/>
<feature type="domain" description="Thioredoxin" evidence="10">
    <location>
        <begin position="7"/>
        <end position="199"/>
    </location>
</feature>
<dbReference type="PIRSF" id="PIRSF001488">
    <property type="entry name" value="Tdi_protein"/>
    <property type="match status" value="1"/>
</dbReference>
<keyword evidence="4 7" id="KW-0574">Periplasm</keyword>
<dbReference type="InterPro" id="IPR017937">
    <property type="entry name" value="Thioredoxin_CS"/>
</dbReference>
<evidence type="ECO:0000256" key="3">
    <source>
        <dbReference type="ARBA" id="ARBA00022729"/>
    </source>
</evidence>
<dbReference type="Proteomes" id="UP000051276">
    <property type="component" value="Unassembled WGS sequence"/>
</dbReference>
<evidence type="ECO:0000313" key="11">
    <source>
        <dbReference type="EMBL" id="KRT54602.1"/>
    </source>
</evidence>
<reference evidence="13 14" key="1">
    <citation type="submission" date="2015-11" db="EMBL/GenBank/DDBJ databases">
        <title>The genome of Candidatus Endoriftia persephone in Ridgeia piscesae and population structure of the North Eastern Pacific vestimentiferan symbionts.</title>
        <authorList>
            <person name="Perez M."/>
            <person name="Juniper K.S."/>
        </authorList>
    </citation>
    <scope>NUCLEOTIDE SEQUENCE [LARGE SCALE GENOMIC DNA]</scope>
    <source>
        <strain evidence="12">Ind10</strain>
        <strain evidence="11">Ind11</strain>
    </source>
</reference>
<evidence type="ECO:0000256" key="9">
    <source>
        <dbReference type="SAM" id="SignalP"/>
    </source>
</evidence>
<evidence type="ECO:0000313" key="12">
    <source>
        <dbReference type="EMBL" id="KRT57415.1"/>
    </source>
</evidence>
<dbReference type="Pfam" id="PF01323">
    <property type="entry name" value="DSBA"/>
    <property type="match status" value="1"/>
</dbReference>
<dbReference type="InterPro" id="IPR023205">
    <property type="entry name" value="DsbA/DsbL"/>
</dbReference>
<dbReference type="InterPro" id="IPR036249">
    <property type="entry name" value="Thioredoxin-like_sf"/>
</dbReference>
<name>A0A0T5YVN7_9GAMM</name>
<dbReference type="GO" id="GO:0015036">
    <property type="term" value="F:disulfide oxidoreductase activity"/>
    <property type="evidence" value="ECO:0007669"/>
    <property type="project" value="UniProtKB-ARBA"/>
</dbReference>
<evidence type="ECO:0000256" key="7">
    <source>
        <dbReference type="PIRNR" id="PIRNR001488"/>
    </source>
</evidence>
<dbReference type="InterPro" id="IPR050824">
    <property type="entry name" value="Thiol_disulfide_DsbA"/>
</dbReference>
<feature type="signal peptide" evidence="9">
    <location>
        <begin position="1"/>
        <end position="21"/>
    </location>
</feature>
<dbReference type="GO" id="GO:0042597">
    <property type="term" value="C:periplasmic space"/>
    <property type="evidence" value="ECO:0007669"/>
    <property type="project" value="UniProtKB-SubCell"/>
</dbReference>
<feature type="chain" id="PRO_5007432420" description="Thiol:disulfide interchange protein" evidence="9">
    <location>
        <begin position="22"/>
        <end position="207"/>
    </location>
</feature>
<dbReference type="GO" id="GO:0016853">
    <property type="term" value="F:isomerase activity"/>
    <property type="evidence" value="ECO:0007669"/>
    <property type="project" value="UniProtKB-KW"/>
</dbReference>
<dbReference type="EMBL" id="LMXI01000544">
    <property type="protein sequence ID" value="KRT57415.1"/>
    <property type="molecule type" value="Genomic_DNA"/>
</dbReference>
<keyword evidence="14" id="KW-1185">Reference proteome</keyword>
<comment type="similarity">
    <text evidence="2">Belongs to the thioredoxin family. DsbA subfamily.</text>
</comment>
<comment type="subcellular location">
    <subcellularLocation>
        <location evidence="1 7">Periplasm</location>
    </subcellularLocation>
</comment>
<dbReference type="Proteomes" id="UP000051634">
    <property type="component" value="Unassembled WGS sequence"/>
</dbReference>
<evidence type="ECO:0000313" key="13">
    <source>
        <dbReference type="Proteomes" id="UP000051276"/>
    </source>
</evidence>
<dbReference type="PROSITE" id="PS00194">
    <property type="entry name" value="THIOREDOXIN_1"/>
    <property type="match status" value="1"/>
</dbReference>
<evidence type="ECO:0000256" key="6">
    <source>
        <dbReference type="ARBA" id="ARBA00023284"/>
    </source>
</evidence>
<keyword evidence="5 7" id="KW-1015">Disulfide bond</keyword>
<dbReference type="EMBL" id="LDXT01000089">
    <property type="protein sequence ID" value="KRT54602.1"/>
    <property type="molecule type" value="Genomic_DNA"/>
</dbReference>
<dbReference type="OrthoDB" id="9784896at2"/>
<dbReference type="InterPro" id="IPR001853">
    <property type="entry name" value="DSBA-like_thioredoxin_dom"/>
</dbReference>
<dbReference type="AlphaFoldDB" id="A0A0T5YVN7"/>
<keyword evidence="11" id="KW-0413">Isomerase</keyword>
<sequence>MTWSRRLLLTIALIAFQSVSAEWGEGWDPVDPPIPTGKADKVEVVEFFWYGCPHCFDLEPAMEKWTEKLPANVEFRLIPAPLNPRWTVHSQFFYAAEALGVLDQLHKPLFDAMHKKHRKLYTKQALIDFAVEQGIDRKAFTDAWNSFGVHVKVQQARKLGQRFALDGVPAVGINGKYKTSGSLAGTYSKMFKIMDELVAKEQATLKP</sequence>
<gene>
    <name evidence="11" type="ORF">Ga0074115_10813</name>
    <name evidence="12" type="ORF">Ga0076813_11503</name>
</gene>
<organism evidence="11 14">
    <name type="scientific">endosymbiont of Ridgeia piscesae</name>
    <dbReference type="NCBI Taxonomy" id="54398"/>
    <lineage>
        <taxon>Bacteria</taxon>
        <taxon>Pseudomonadati</taxon>
        <taxon>Pseudomonadota</taxon>
        <taxon>Gammaproteobacteria</taxon>
        <taxon>sulfur-oxidizing symbionts</taxon>
    </lineage>
</organism>
<dbReference type="PROSITE" id="PS51352">
    <property type="entry name" value="THIOREDOXIN_2"/>
    <property type="match status" value="1"/>
</dbReference>
<evidence type="ECO:0000256" key="2">
    <source>
        <dbReference type="ARBA" id="ARBA00005791"/>
    </source>
</evidence>
<keyword evidence="3 9" id="KW-0732">Signal</keyword>
<feature type="disulfide bond" description="Redox-active" evidence="8">
    <location>
        <begin position="52"/>
        <end position="55"/>
    </location>
</feature>
<evidence type="ECO:0000259" key="10">
    <source>
        <dbReference type="PROSITE" id="PS51352"/>
    </source>
</evidence>
<dbReference type="InterPro" id="IPR013766">
    <property type="entry name" value="Thioredoxin_domain"/>
</dbReference>
<dbReference type="SUPFAM" id="SSF52833">
    <property type="entry name" value="Thioredoxin-like"/>
    <property type="match status" value="1"/>
</dbReference>
<dbReference type="STRING" id="54398.Ga0074115_10813"/>
<dbReference type="Gene3D" id="3.40.30.10">
    <property type="entry name" value="Glutaredoxin"/>
    <property type="match status" value="1"/>
</dbReference>
<dbReference type="RefSeq" id="WP_057956533.1">
    <property type="nucleotide sequence ID" value="NZ_KQ556936.1"/>
</dbReference>
<dbReference type="PANTHER" id="PTHR35891">
    <property type="entry name" value="THIOL:DISULFIDE INTERCHANGE PROTEIN DSBA"/>
    <property type="match status" value="1"/>
</dbReference>
<comment type="caution">
    <text evidence="11">The sequence shown here is derived from an EMBL/GenBank/DDBJ whole genome shotgun (WGS) entry which is preliminary data.</text>
</comment>
<dbReference type="CDD" id="cd03019">
    <property type="entry name" value="DsbA_DsbA"/>
    <property type="match status" value="1"/>
</dbReference>
<protein>
    <recommendedName>
        <fullName evidence="7">Thiol:disulfide interchange protein</fullName>
    </recommendedName>
</protein>
<evidence type="ECO:0000256" key="5">
    <source>
        <dbReference type="ARBA" id="ARBA00023157"/>
    </source>
</evidence>
<evidence type="ECO:0000256" key="8">
    <source>
        <dbReference type="PIRSR" id="PIRSR001488-1"/>
    </source>
</evidence>